<dbReference type="Gene3D" id="1.10.132.20">
    <property type="entry name" value="Ribosome-recycling factor"/>
    <property type="match status" value="1"/>
</dbReference>
<dbReference type="AlphaFoldDB" id="A0A1Z5J958"/>
<dbReference type="InterPro" id="IPR023584">
    <property type="entry name" value="Ribosome_recyc_fac_dom"/>
</dbReference>
<dbReference type="GO" id="GO:0005739">
    <property type="term" value="C:mitochondrion"/>
    <property type="evidence" value="ECO:0007669"/>
    <property type="project" value="TreeGrafter"/>
</dbReference>
<reference evidence="5 6" key="1">
    <citation type="journal article" date="2015" name="Plant Cell">
        <title>Oil accumulation by the oleaginous diatom Fistulifera solaris as revealed by the genome and transcriptome.</title>
        <authorList>
            <person name="Tanaka T."/>
            <person name="Maeda Y."/>
            <person name="Veluchamy A."/>
            <person name="Tanaka M."/>
            <person name="Abida H."/>
            <person name="Marechal E."/>
            <person name="Bowler C."/>
            <person name="Muto M."/>
            <person name="Sunaga Y."/>
            <person name="Tanaka M."/>
            <person name="Yoshino T."/>
            <person name="Taniguchi T."/>
            <person name="Fukuda Y."/>
            <person name="Nemoto M."/>
            <person name="Matsumoto M."/>
            <person name="Wong P.S."/>
            <person name="Aburatani S."/>
            <person name="Fujibuchi W."/>
        </authorList>
    </citation>
    <scope>NUCLEOTIDE SEQUENCE [LARGE SCALE GENOMIC DNA]</scope>
    <source>
        <strain evidence="5 6">JPCC DA0580</strain>
    </source>
</reference>
<dbReference type="EMBL" id="BDSP01000019">
    <property type="protein sequence ID" value="GAX10534.1"/>
    <property type="molecule type" value="Genomic_DNA"/>
</dbReference>
<sequence length="297" mass="33353">MNASRFPSLLRQSLQYTGRRGVVVNLRPSTLPMVDTVASSWRFKHSGAKMGQHLERLDELAHEQSQKKAQERRQKKKSRKAETTNEAAAVEQPEEELYQEDDEQLVEEEQNLLPDPKQTKLKMKQIVQRFVDSLKNMRGAEPTVALFDSVQVEAYGARTSLQSVAQVVLVSPTLATATCFDPSLAKAVRMAVSQQLNLNPSAEDGVVNIPLPRISLESRQKIAMTLAKRAESYRQGIRQVRRKAMDVTKKGVAGKLEHVSKDDAFRVQQEVEAATEEAIHELNRAAEEKHNSIMAVE</sequence>
<evidence type="ECO:0000256" key="1">
    <source>
        <dbReference type="ARBA" id="ARBA00005912"/>
    </source>
</evidence>
<feature type="compositionally biased region" description="Acidic residues" evidence="3">
    <location>
        <begin position="92"/>
        <end position="104"/>
    </location>
</feature>
<evidence type="ECO:0000259" key="4">
    <source>
        <dbReference type="Pfam" id="PF01765"/>
    </source>
</evidence>
<name>A0A1Z5J958_FISSO</name>
<evidence type="ECO:0000313" key="5">
    <source>
        <dbReference type="EMBL" id="GAX10534.1"/>
    </source>
</evidence>
<accession>A0A1Z5J958</accession>
<dbReference type="GO" id="GO:0006412">
    <property type="term" value="P:translation"/>
    <property type="evidence" value="ECO:0007669"/>
    <property type="project" value="UniProtKB-KW"/>
</dbReference>
<dbReference type="Proteomes" id="UP000198406">
    <property type="component" value="Unassembled WGS sequence"/>
</dbReference>
<gene>
    <name evidence="5" type="ORF">FisN_UnNu006</name>
</gene>
<keyword evidence="2" id="KW-0648">Protein biosynthesis</keyword>
<dbReference type="PANTHER" id="PTHR20982">
    <property type="entry name" value="RIBOSOME RECYCLING FACTOR"/>
    <property type="match status" value="1"/>
</dbReference>
<dbReference type="Pfam" id="PF01765">
    <property type="entry name" value="RRF"/>
    <property type="match status" value="1"/>
</dbReference>
<dbReference type="GO" id="GO:0043023">
    <property type="term" value="F:ribosomal large subunit binding"/>
    <property type="evidence" value="ECO:0007669"/>
    <property type="project" value="TreeGrafter"/>
</dbReference>
<feature type="region of interest" description="Disordered" evidence="3">
    <location>
        <begin position="61"/>
        <end position="104"/>
    </location>
</feature>
<evidence type="ECO:0000256" key="3">
    <source>
        <dbReference type="SAM" id="MobiDB-lite"/>
    </source>
</evidence>
<protein>
    <recommendedName>
        <fullName evidence="4">Ribosome recycling factor domain-containing protein</fullName>
    </recommendedName>
</protein>
<organism evidence="5 6">
    <name type="scientific">Fistulifera solaris</name>
    <name type="common">Oleaginous diatom</name>
    <dbReference type="NCBI Taxonomy" id="1519565"/>
    <lineage>
        <taxon>Eukaryota</taxon>
        <taxon>Sar</taxon>
        <taxon>Stramenopiles</taxon>
        <taxon>Ochrophyta</taxon>
        <taxon>Bacillariophyta</taxon>
        <taxon>Bacillariophyceae</taxon>
        <taxon>Bacillariophycidae</taxon>
        <taxon>Naviculales</taxon>
        <taxon>Naviculaceae</taxon>
        <taxon>Fistulifera</taxon>
    </lineage>
</organism>
<dbReference type="SUPFAM" id="SSF55194">
    <property type="entry name" value="Ribosome recycling factor, RRF"/>
    <property type="match status" value="1"/>
</dbReference>
<comment type="similarity">
    <text evidence="1">Belongs to the RRF family.</text>
</comment>
<dbReference type="PANTHER" id="PTHR20982:SF3">
    <property type="entry name" value="MITOCHONDRIAL RIBOSOME RECYCLING FACTOR PSEUDO 1"/>
    <property type="match status" value="1"/>
</dbReference>
<dbReference type="OrthoDB" id="407355at2759"/>
<evidence type="ECO:0000256" key="2">
    <source>
        <dbReference type="ARBA" id="ARBA00022917"/>
    </source>
</evidence>
<feature type="domain" description="Ribosome recycling factor" evidence="4">
    <location>
        <begin position="132"/>
        <end position="294"/>
    </location>
</feature>
<dbReference type="Gene3D" id="3.30.1360.40">
    <property type="match status" value="1"/>
</dbReference>
<dbReference type="InterPro" id="IPR036191">
    <property type="entry name" value="RRF_sf"/>
</dbReference>
<feature type="compositionally biased region" description="Basic and acidic residues" evidence="3">
    <location>
        <begin position="61"/>
        <end position="72"/>
    </location>
</feature>
<proteinExistence type="inferred from homology"/>
<evidence type="ECO:0000313" key="6">
    <source>
        <dbReference type="Proteomes" id="UP000198406"/>
    </source>
</evidence>
<comment type="caution">
    <text evidence="5">The sequence shown here is derived from an EMBL/GenBank/DDBJ whole genome shotgun (WGS) entry which is preliminary data.</text>
</comment>
<dbReference type="InParanoid" id="A0A1Z5J958"/>
<dbReference type="InterPro" id="IPR002661">
    <property type="entry name" value="Ribosome_recyc_fac"/>
</dbReference>
<keyword evidence="6" id="KW-1185">Reference proteome</keyword>